<sequence>MKKYILNKNYWTPILFLGIMIFSMLFTACDNSDSSEGGGEITITKVFLEDVNSSVPDREVNFARLGQLLRIEGSGFRGLRKVYINGYSTYFNVVFVTDKSMLVSVSADTPILDADASVRNTIRFANDNNETIYSFEIRAGKPAITNVSNTMPNVGETITVKGTGLTEVSKVIFPGNIEVTTGITSDEDGEFFTVVMPNGVSENGGSLFVQTSNGGVYSPAYFNFKKGVILDFDGNGTQGYWSTSTISGMITPTDLGSAAIGQTNLSHGKYVPHRPDRIASIPAATARATEVWTAGTGVDNWRTQLTPYIPANTPLDKVAFQFDIYVPDAWKDSGYLKICTINNFNGGTWAGGVYNYIPWLIEGKSVAFQTTGWVTITIPFSKFYQWSKADFTFEAVLAYREAATYQNFGIWFENGDVKMKDVLGNDSEVEFASKPTTVKVYTDNWRVVSLNTPVYDDFTN</sequence>
<comment type="caution">
    <text evidence="3">The sequence shown here is derived from an EMBL/GenBank/DDBJ whole genome shotgun (WGS) entry which is preliminary data.</text>
</comment>
<keyword evidence="1" id="KW-0472">Membrane</keyword>
<dbReference type="InterPro" id="IPR014756">
    <property type="entry name" value="Ig_E-set"/>
</dbReference>
<feature type="domain" description="Surface glycan-binding protein B xyloglucan binding" evidence="2">
    <location>
        <begin position="222"/>
        <end position="448"/>
    </location>
</feature>
<organism evidence="3 4">
    <name type="scientific">Flavobacterium chungangense</name>
    <dbReference type="NCBI Taxonomy" id="554283"/>
    <lineage>
        <taxon>Bacteria</taxon>
        <taxon>Pseudomonadati</taxon>
        <taxon>Bacteroidota</taxon>
        <taxon>Flavobacteriia</taxon>
        <taxon>Flavobacteriales</taxon>
        <taxon>Flavobacteriaceae</taxon>
        <taxon>Flavobacterium</taxon>
    </lineage>
</organism>
<keyword evidence="4" id="KW-1185">Reference proteome</keyword>
<dbReference type="InterPro" id="IPR040475">
    <property type="entry name" value="SGBP_B_XBD"/>
</dbReference>
<dbReference type="Pfam" id="PF18329">
    <property type="entry name" value="SGBP_B_XBD"/>
    <property type="match status" value="1"/>
</dbReference>
<dbReference type="RefSeq" id="WP_031453566.1">
    <property type="nucleotide sequence ID" value="NZ_CAIJDO010000243.1"/>
</dbReference>
<keyword evidence="1" id="KW-0812">Transmembrane</keyword>
<feature type="transmembrane region" description="Helical" evidence="1">
    <location>
        <begin position="9"/>
        <end position="28"/>
    </location>
</feature>
<dbReference type="Gene3D" id="2.60.40.10">
    <property type="entry name" value="Immunoglobulins"/>
    <property type="match status" value="2"/>
</dbReference>
<accession>A0A6V6ZBS2</accession>
<protein>
    <recommendedName>
        <fullName evidence="2">Surface glycan-binding protein B xyloglucan binding domain-containing protein</fullName>
    </recommendedName>
</protein>
<proteinExistence type="predicted"/>
<gene>
    <name evidence="3" type="ORF">FLACHUCJ7_04043</name>
</gene>
<dbReference type="GO" id="GO:0030247">
    <property type="term" value="F:polysaccharide binding"/>
    <property type="evidence" value="ECO:0007669"/>
    <property type="project" value="InterPro"/>
</dbReference>
<dbReference type="EMBL" id="CAIJDO010000243">
    <property type="protein sequence ID" value="CAD0008986.1"/>
    <property type="molecule type" value="Genomic_DNA"/>
</dbReference>
<dbReference type="PROSITE" id="PS51257">
    <property type="entry name" value="PROKAR_LIPOPROTEIN"/>
    <property type="match status" value="1"/>
</dbReference>
<evidence type="ECO:0000313" key="3">
    <source>
        <dbReference type="EMBL" id="CAD0008986.1"/>
    </source>
</evidence>
<evidence type="ECO:0000313" key="4">
    <source>
        <dbReference type="Proteomes" id="UP000556700"/>
    </source>
</evidence>
<dbReference type="Proteomes" id="UP000556700">
    <property type="component" value="Unassembled WGS sequence"/>
</dbReference>
<keyword evidence="1" id="KW-1133">Transmembrane helix</keyword>
<reference evidence="3 4" key="1">
    <citation type="submission" date="2020-06" db="EMBL/GenBank/DDBJ databases">
        <authorList>
            <person name="Criscuolo A."/>
        </authorList>
    </citation>
    <scope>NUCLEOTIDE SEQUENCE [LARGE SCALE GENOMIC DNA]</scope>
    <source>
        <strain evidence="4">CIP 110025</strain>
    </source>
</reference>
<dbReference type="SUPFAM" id="SSF81296">
    <property type="entry name" value="E set domains"/>
    <property type="match status" value="1"/>
</dbReference>
<evidence type="ECO:0000256" key="1">
    <source>
        <dbReference type="SAM" id="Phobius"/>
    </source>
</evidence>
<dbReference type="AlphaFoldDB" id="A0A6V6ZBS2"/>
<evidence type="ECO:0000259" key="2">
    <source>
        <dbReference type="Pfam" id="PF18329"/>
    </source>
</evidence>
<name>A0A6V6ZBS2_9FLAO</name>
<dbReference type="InterPro" id="IPR013783">
    <property type="entry name" value="Ig-like_fold"/>
</dbReference>